<keyword evidence="3" id="KW-1185">Reference proteome</keyword>
<dbReference type="AlphaFoldDB" id="A0A2G9UPZ8"/>
<organism evidence="2 3">
    <name type="scientific">Teladorsagia circumcincta</name>
    <name type="common">Brown stomach worm</name>
    <name type="synonym">Ostertagia circumcincta</name>
    <dbReference type="NCBI Taxonomy" id="45464"/>
    <lineage>
        <taxon>Eukaryota</taxon>
        <taxon>Metazoa</taxon>
        <taxon>Ecdysozoa</taxon>
        <taxon>Nematoda</taxon>
        <taxon>Chromadorea</taxon>
        <taxon>Rhabditida</taxon>
        <taxon>Rhabditina</taxon>
        <taxon>Rhabditomorpha</taxon>
        <taxon>Strongyloidea</taxon>
        <taxon>Trichostrongylidae</taxon>
        <taxon>Teladorsagia</taxon>
    </lineage>
</organism>
<protein>
    <recommendedName>
        <fullName evidence="1">C-type lectin domain-containing protein</fullName>
    </recommendedName>
</protein>
<dbReference type="PANTHER" id="PTHR22803">
    <property type="entry name" value="MANNOSE, PHOSPHOLIPASE, LECTIN RECEPTOR RELATED"/>
    <property type="match status" value="1"/>
</dbReference>
<dbReference type="Pfam" id="PF00059">
    <property type="entry name" value="Lectin_C"/>
    <property type="match status" value="1"/>
</dbReference>
<proteinExistence type="predicted"/>
<dbReference type="InterPro" id="IPR001304">
    <property type="entry name" value="C-type_lectin-like"/>
</dbReference>
<evidence type="ECO:0000313" key="2">
    <source>
        <dbReference type="EMBL" id="PIO72369.1"/>
    </source>
</evidence>
<dbReference type="InterPro" id="IPR016187">
    <property type="entry name" value="CTDL_fold"/>
</dbReference>
<evidence type="ECO:0000259" key="1">
    <source>
        <dbReference type="PROSITE" id="PS50041"/>
    </source>
</evidence>
<feature type="domain" description="C-type lectin" evidence="1">
    <location>
        <begin position="50"/>
        <end position="94"/>
    </location>
</feature>
<dbReference type="InterPro" id="IPR016186">
    <property type="entry name" value="C-type_lectin-like/link_sf"/>
</dbReference>
<dbReference type="Proteomes" id="UP000230423">
    <property type="component" value="Unassembled WGS sequence"/>
</dbReference>
<accession>A0A2G9UPZ8</accession>
<reference evidence="2 3" key="1">
    <citation type="submission" date="2015-09" db="EMBL/GenBank/DDBJ databases">
        <title>Draft genome of the parasitic nematode Teladorsagia circumcincta isolate WARC Sus (inbred).</title>
        <authorList>
            <person name="Mitreva M."/>
        </authorList>
    </citation>
    <scope>NUCLEOTIDE SEQUENCE [LARGE SCALE GENOMIC DNA]</scope>
    <source>
        <strain evidence="2 3">S</strain>
    </source>
</reference>
<dbReference type="EMBL" id="KZ345696">
    <property type="protein sequence ID" value="PIO72369.1"/>
    <property type="molecule type" value="Genomic_DNA"/>
</dbReference>
<sequence length="94" mass="10643">MLCYTPMGERDFSIADSVDRVCFFGSMPPPICIFQSTESLKGDWRDGIAWIGLRQANYPQSKEWTWTDGTPVDYTNWKSGQPDNANGKEQCAQV</sequence>
<gene>
    <name evidence="2" type="ORF">TELCIR_05710</name>
</gene>
<dbReference type="OrthoDB" id="5861056at2759"/>
<dbReference type="PROSITE" id="PS50041">
    <property type="entry name" value="C_TYPE_LECTIN_2"/>
    <property type="match status" value="1"/>
</dbReference>
<evidence type="ECO:0000313" key="3">
    <source>
        <dbReference type="Proteomes" id="UP000230423"/>
    </source>
</evidence>
<dbReference type="SUPFAM" id="SSF56436">
    <property type="entry name" value="C-type lectin-like"/>
    <property type="match status" value="1"/>
</dbReference>
<name>A0A2G9UPZ8_TELCI</name>
<dbReference type="Gene3D" id="3.10.100.10">
    <property type="entry name" value="Mannose-Binding Protein A, subunit A"/>
    <property type="match status" value="1"/>
</dbReference>
<dbReference type="InterPro" id="IPR050111">
    <property type="entry name" value="C-type_lectin/snaclec_domain"/>
</dbReference>